<dbReference type="SUPFAM" id="SSF47413">
    <property type="entry name" value="lambda repressor-like DNA-binding domains"/>
    <property type="match status" value="1"/>
</dbReference>
<accession>A0A318GWI9</accession>
<dbReference type="PROSITE" id="PS50932">
    <property type="entry name" value="HTH_LACI_2"/>
    <property type="match status" value="1"/>
</dbReference>
<dbReference type="CDD" id="cd06307">
    <property type="entry name" value="PBP1_sugar_binding"/>
    <property type="match status" value="1"/>
</dbReference>
<keyword evidence="3" id="KW-0804">Transcription</keyword>
<dbReference type="InterPro" id="IPR025997">
    <property type="entry name" value="SBP_2_dom"/>
</dbReference>
<dbReference type="AlphaFoldDB" id="A0A318GWI9"/>
<evidence type="ECO:0000256" key="3">
    <source>
        <dbReference type="ARBA" id="ARBA00023163"/>
    </source>
</evidence>
<dbReference type="Pfam" id="PF00356">
    <property type="entry name" value="LacI"/>
    <property type="match status" value="1"/>
</dbReference>
<sequence>MSDASSRPPGPPRRKRSARFIEIAAAAGVSTATVNRVLNERGSVSAATRARVVAAAKQLGVPRLLPDPRHGLTRFDVVLADSPTPYFRRLDRALQRSAQTLDPRILIHRHHVDADDVARVQAALTRPGHRRDGLIVALHDSEVVREALRSQIERGVPVATLMSGIGDVPGLHYAGIDNHHAGRTAGHFIGRLARGPGRVLLLTNSLDYRAHVERMQGATEVLAERHPQLACSAPVTCLDDPDRCQIELRQALAQAQRDQVPLVGLYHSGAGSAGIAAVLQRLTPAHRPVWIGHEISDEHRNLVRLGLMDLVIDQDPDGQVATSLHHLLHATGYVEQPAPGEPNEFRLFCAENLGRHAYLDHEAGA</sequence>
<dbReference type="SMART" id="SM00354">
    <property type="entry name" value="HTH_LACI"/>
    <property type="match status" value="1"/>
</dbReference>
<dbReference type="GO" id="GO:0000976">
    <property type="term" value="F:transcription cis-regulatory region binding"/>
    <property type="evidence" value="ECO:0007669"/>
    <property type="project" value="TreeGrafter"/>
</dbReference>
<dbReference type="GO" id="GO:0003700">
    <property type="term" value="F:DNA-binding transcription factor activity"/>
    <property type="evidence" value="ECO:0007669"/>
    <property type="project" value="TreeGrafter"/>
</dbReference>
<dbReference type="Pfam" id="PF13407">
    <property type="entry name" value="Peripla_BP_4"/>
    <property type="match status" value="1"/>
</dbReference>
<dbReference type="InterPro" id="IPR028082">
    <property type="entry name" value="Peripla_BP_I"/>
</dbReference>
<dbReference type="Gene3D" id="3.40.50.2300">
    <property type="match status" value="2"/>
</dbReference>
<dbReference type="InterPro" id="IPR000843">
    <property type="entry name" value="HTH_LacI"/>
</dbReference>
<evidence type="ECO:0000256" key="2">
    <source>
        <dbReference type="ARBA" id="ARBA00023125"/>
    </source>
</evidence>
<dbReference type="RefSeq" id="WP_110401744.1">
    <property type="nucleotide sequence ID" value="NZ_QJJS01000016.1"/>
</dbReference>
<dbReference type="CDD" id="cd01392">
    <property type="entry name" value="HTH_LacI"/>
    <property type="match status" value="1"/>
</dbReference>
<dbReference type="PANTHER" id="PTHR30146">
    <property type="entry name" value="LACI-RELATED TRANSCRIPTIONAL REPRESSOR"/>
    <property type="match status" value="1"/>
</dbReference>
<evidence type="ECO:0000256" key="1">
    <source>
        <dbReference type="ARBA" id="ARBA00023015"/>
    </source>
</evidence>
<protein>
    <submittedName>
        <fullName evidence="5">LacI family transcriptional regulator</fullName>
    </submittedName>
</protein>
<dbReference type="PANTHER" id="PTHR30146:SF152">
    <property type="entry name" value="TRANSCRIPTIONAL REGULATORY PROTEIN"/>
    <property type="match status" value="1"/>
</dbReference>
<proteinExistence type="predicted"/>
<evidence type="ECO:0000259" key="4">
    <source>
        <dbReference type="PROSITE" id="PS50932"/>
    </source>
</evidence>
<dbReference type="OrthoDB" id="9805774at2"/>
<feature type="domain" description="HTH lacI-type" evidence="4">
    <location>
        <begin position="18"/>
        <end position="60"/>
    </location>
</feature>
<dbReference type="Proteomes" id="UP000247811">
    <property type="component" value="Unassembled WGS sequence"/>
</dbReference>
<reference evidence="5 6" key="1">
    <citation type="submission" date="2018-05" db="EMBL/GenBank/DDBJ databases">
        <title>Genomic Encyclopedia of Type Strains, Phase IV (KMG-IV): sequencing the most valuable type-strain genomes for metagenomic binning, comparative biology and taxonomic classification.</title>
        <authorList>
            <person name="Goeker M."/>
        </authorList>
    </citation>
    <scope>NUCLEOTIDE SEQUENCE [LARGE SCALE GENOMIC DNA]</scope>
    <source>
        <strain evidence="5 6">DSM 566</strain>
    </source>
</reference>
<evidence type="ECO:0000313" key="6">
    <source>
        <dbReference type="Proteomes" id="UP000247811"/>
    </source>
</evidence>
<name>A0A318GWI9_9BURK</name>
<dbReference type="SUPFAM" id="SSF53822">
    <property type="entry name" value="Periplasmic binding protein-like I"/>
    <property type="match status" value="1"/>
</dbReference>
<keyword evidence="1" id="KW-0805">Transcription regulation</keyword>
<keyword evidence="2" id="KW-0238">DNA-binding</keyword>
<comment type="caution">
    <text evidence="5">The sequence shown here is derived from an EMBL/GenBank/DDBJ whole genome shotgun (WGS) entry which is preliminary data.</text>
</comment>
<dbReference type="EMBL" id="QJJS01000016">
    <property type="protein sequence ID" value="PXW93984.1"/>
    <property type="molecule type" value="Genomic_DNA"/>
</dbReference>
<keyword evidence="6" id="KW-1185">Reference proteome</keyword>
<dbReference type="Gene3D" id="1.10.260.40">
    <property type="entry name" value="lambda repressor-like DNA-binding domains"/>
    <property type="match status" value="1"/>
</dbReference>
<gene>
    <name evidence="5" type="ORF">C7444_11617</name>
</gene>
<evidence type="ECO:0000313" key="5">
    <source>
        <dbReference type="EMBL" id="PXW93984.1"/>
    </source>
</evidence>
<dbReference type="InterPro" id="IPR010982">
    <property type="entry name" value="Lambda_DNA-bd_dom_sf"/>
</dbReference>
<organism evidence="5 6">
    <name type="scientific">Sphaerotilus hippei</name>
    <dbReference type="NCBI Taxonomy" id="744406"/>
    <lineage>
        <taxon>Bacteria</taxon>
        <taxon>Pseudomonadati</taxon>
        <taxon>Pseudomonadota</taxon>
        <taxon>Betaproteobacteria</taxon>
        <taxon>Burkholderiales</taxon>
        <taxon>Sphaerotilaceae</taxon>
        <taxon>Sphaerotilus</taxon>
    </lineage>
</organism>